<dbReference type="CDD" id="cd20335">
    <property type="entry name" value="BRcat_RBR"/>
    <property type="match status" value="1"/>
</dbReference>
<dbReference type="Gene3D" id="1.20.120.1750">
    <property type="match status" value="1"/>
</dbReference>
<sequence length="442" mass="50026">MSLPVDLDSESAALISQLLLQDIDEIRNAREVRRNPGEDSSPSDTECALRASAEEVQNALRLIQDAELARSLDNALELDQPVLSVLAVLEDGSRDDRRYAEALENGEPLPARSEFQRLLEDPDFSRLSETEVQEEVVPSPPETEAGENESVPESDERHPAQCCVICRDDLRPSTSFRAPCEHFYCSQCLSNLATACIGDESLYPLQCCRQALPMEGMRGVFAQLLLPLRRSLRAKTVEFATLAMNRLYCPSPTCSLFLGSTADNAHDLRCRCGTVVCTRCKQLAHPTRGCEENTALEQVIALAQEKHWQTCPGCSQIIDLQQGCFHMTCRCRTEFCYLCAARWKNCTCPQWEEARLLDTAEQRVENEMGARARAAAPQIFQQRVQQRVERLRYDHDCANGHRWRRRDGRARCEECRYMLPEYLLLCRSCGIAVCVRCARNRL</sequence>
<dbReference type="Proteomes" id="UP001222325">
    <property type="component" value="Unassembled WGS sequence"/>
</dbReference>
<dbReference type="PROSITE" id="PS51873">
    <property type="entry name" value="TRIAD"/>
    <property type="match status" value="1"/>
</dbReference>
<evidence type="ECO:0000256" key="4">
    <source>
        <dbReference type="ARBA" id="ARBA00022723"/>
    </source>
</evidence>
<feature type="compositionally biased region" description="Acidic residues" evidence="10">
    <location>
        <begin position="144"/>
        <end position="153"/>
    </location>
</feature>
<evidence type="ECO:0000313" key="14">
    <source>
        <dbReference type="Proteomes" id="UP001222325"/>
    </source>
</evidence>
<gene>
    <name evidence="13" type="ORF">B0H15DRAFT_788765</name>
</gene>
<keyword evidence="14" id="KW-1185">Reference proteome</keyword>
<dbReference type="GO" id="GO:0008270">
    <property type="term" value="F:zinc ion binding"/>
    <property type="evidence" value="ECO:0007669"/>
    <property type="project" value="UniProtKB-KW"/>
</dbReference>
<reference evidence="13" key="1">
    <citation type="submission" date="2023-03" db="EMBL/GenBank/DDBJ databases">
        <title>Massive genome expansion in bonnet fungi (Mycena s.s.) driven by repeated elements and novel gene families across ecological guilds.</title>
        <authorList>
            <consortium name="Lawrence Berkeley National Laboratory"/>
            <person name="Harder C.B."/>
            <person name="Miyauchi S."/>
            <person name="Viragh M."/>
            <person name="Kuo A."/>
            <person name="Thoen E."/>
            <person name="Andreopoulos B."/>
            <person name="Lu D."/>
            <person name="Skrede I."/>
            <person name="Drula E."/>
            <person name="Henrissat B."/>
            <person name="Morin E."/>
            <person name="Kohler A."/>
            <person name="Barry K."/>
            <person name="LaButti K."/>
            <person name="Morin E."/>
            <person name="Salamov A."/>
            <person name="Lipzen A."/>
            <person name="Mereny Z."/>
            <person name="Hegedus B."/>
            <person name="Baldrian P."/>
            <person name="Stursova M."/>
            <person name="Weitz H."/>
            <person name="Taylor A."/>
            <person name="Grigoriev I.V."/>
            <person name="Nagy L.G."/>
            <person name="Martin F."/>
            <person name="Kauserud H."/>
        </authorList>
    </citation>
    <scope>NUCLEOTIDE SEQUENCE</scope>
    <source>
        <strain evidence="13">CBHHK173m</strain>
    </source>
</reference>
<evidence type="ECO:0000313" key="13">
    <source>
        <dbReference type="EMBL" id="KAJ7078726.1"/>
    </source>
</evidence>
<evidence type="ECO:0000256" key="9">
    <source>
        <dbReference type="PROSITE-ProRule" id="PRU00175"/>
    </source>
</evidence>
<comment type="catalytic activity">
    <reaction evidence="1">
        <text>[E2 ubiquitin-conjugating enzyme]-S-ubiquitinyl-L-cysteine + [acceptor protein]-L-lysine = [E2 ubiquitin-conjugating enzyme]-L-cysteine + [acceptor protein]-N(6)-ubiquitinyl-L-lysine.</text>
        <dbReference type="EC" id="2.3.2.31"/>
    </reaction>
</comment>
<evidence type="ECO:0000259" key="12">
    <source>
        <dbReference type="PROSITE" id="PS51873"/>
    </source>
</evidence>
<dbReference type="InterPro" id="IPR002867">
    <property type="entry name" value="IBR_dom"/>
</dbReference>
<keyword evidence="4" id="KW-0479">Metal-binding</keyword>
<accession>A0AAD6XH59</accession>
<dbReference type="AlphaFoldDB" id="A0AAD6XH59"/>
<dbReference type="GO" id="GO:0061630">
    <property type="term" value="F:ubiquitin protein ligase activity"/>
    <property type="evidence" value="ECO:0007669"/>
    <property type="project" value="UniProtKB-EC"/>
</dbReference>
<dbReference type="InterPro" id="IPR031127">
    <property type="entry name" value="E3_UB_ligase_RBR"/>
</dbReference>
<dbReference type="PROSITE" id="PS00518">
    <property type="entry name" value="ZF_RING_1"/>
    <property type="match status" value="1"/>
</dbReference>
<keyword evidence="5" id="KW-0677">Repeat</keyword>
<organism evidence="13 14">
    <name type="scientific">Mycena belliarum</name>
    <dbReference type="NCBI Taxonomy" id="1033014"/>
    <lineage>
        <taxon>Eukaryota</taxon>
        <taxon>Fungi</taxon>
        <taxon>Dikarya</taxon>
        <taxon>Basidiomycota</taxon>
        <taxon>Agaricomycotina</taxon>
        <taxon>Agaricomycetes</taxon>
        <taxon>Agaricomycetidae</taxon>
        <taxon>Agaricales</taxon>
        <taxon>Marasmiineae</taxon>
        <taxon>Mycenaceae</taxon>
        <taxon>Mycena</taxon>
    </lineage>
</organism>
<dbReference type="InterPro" id="IPR044066">
    <property type="entry name" value="TRIAD_supradom"/>
</dbReference>
<evidence type="ECO:0000259" key="11">
    <source>
        <dbReference type="PROSITE" id="PS50089"/>
    </source>
</evidence>
<dbReference type="PANTHER" id="PTHR11685">
    <property type="entry name" value="RBR FAMILY RING FINGER AND IBR DOMAIN-CONTAINING"/>
    <property type="match status" value="1"/>
</dbReference>
<comment type="caution">
    <text evidence="13">The sequence shown here is derived from an EMBL/GenBank/DDBJ whole genome shotgun (WGS) entry which is preliminary data.</text>
</comment>
<evidence type="ECO:0000256" key="3">
    <source>
        <dbReference type="ARBA" id="ARBA00022679"/>
    </source>
</evidence>
<dbReference type="SUPFAM" id="SSF57850">
    <property type="entry name" value="RING/U-box"/>
    <property type="match status" value="3"/>
</dbReference>
<feature type="domain" description="RING-type" evidence="12">
    <location>
        <begin position="159"/>
        <end position="352"/>
    </location>
</feature>
<dbReference type="CDD" id="cd22584">
    <property type="entry name" value="Rcat_RBR_unk"/>
    <property type="match status" value="1"/>
</dbReference>
<feature type="domain" description="RING-type" evidence="11">
    <location>
        <begin position="163"/>
        <end position="200"/>
    </location>
</feature>
<name>A0AAD6XH59_9AGAR</name>
<feature type="region of interest" description="Disordered" evidence="10">
    <location>
        <begin position="124"/>
        <end position="154"/>
    </location>
</feature>
<keyword evidence="7" id="KW-0833">Ubl conjugation pathway</keyword>
<keyword evidence="6 9" id="KW-0863">Zinc-finger</keyword>
<dbReference type="GO" id="GO:0016567">
    <property type="term" value="P:protein ubiquitination"/>
    <property type="evidence" value="ECO:0007669"/>
    <property type="project" value="InterPro"/>
</dbReference>
<dbReference type="InterPro" id="IPR017907">
    <property type="entry name" value="Znf_RING_CS"/>
</dbReference>
<evidence type="ECO:0000256" key="7">
    <source>
        <dbReference type="ARBA" id="ARBA00022786"/>
    </source>
</evidence>
<protein>
    <recommendedName>
        <fullName evidence="2">RBR-type E3 ubiquitin transferase</fullName>
        <ecNumber evidence="2">2.3.2.31</ecNumber>
    </recommendedName>
</protein>
<keyword evidence="8" id="KW-0862">Zinc</keyword>
<proteinExistence type="predicted"/>
<keyword evidence="3" id="KW-0808">Transferase</keyword>
<evidence type="ECO:0000256" key="2">
    <source>
        <dbReference type="ARBA" id="ARBA00012251"/>
    </source>
</evidence>
<evidence type="ECO:0000256" key="10">
    <source>
        <dbReference type="SAM" id="MobiDB-lite"/>
    </source>
</evidence>
<dbReference type="InterPro" id="IPR001841">
    <property type="entry name" value="Znf_RING"/>
</dbReference>
<dbReference type="EC" id="2.3.2.31" evidence="2"/>
<evidence type="ECO:0000256" key="1">
    <source>
        <dbReference type="ARBA" id="ARBA00001798"/>
    </source>
</evidence>
<evidence type="ECO:0000256" key="5">
    <source>
        <dbReference type="ARBA" id="ARBA00022737"/>
    </source>
</evidence>
<dbReference type="Pfam" id="PF01485">
    <property type="entry name" value="IBR"/>
    <property type="match status" value="2"/>
</dbReference>
<dbReference type="PROSITE" id="PS50089">
    <property type="entry name" value="ZF_RING_2"/>
    <property type="match status" value="1"/>
</dbReference>
<evidence type="ECO:0000256" key="8">
    <source>
        <dbReference type="ARBA" id="ARBA00022833"/>
    </source>
</evidence>
<dbReference type="EMBL" id="JARJCN010000064">
    <property type="protein sequence ID" value="KAJ7078726.1"/>
    <property type="molecule type" value="Genomic_DNA"/>
</dbReference>
<dbReference type="SMART" id="SM00647">
    <property type="entry name" value="IBR"/>
    <property type="match status" value="2"/>
</dbReference>
<evidence type="ECO:0000256" key="6">
    <source>
        <dbReference type="ARBA" id="ARBA00022771"/>
    </source>
</evidence>